<evidence type="ECO:0000313" key="2">
    <source>
        <dbReference type="EMBL" id="MBE1161499.1"/>
    </source>
</evidence>
<name>A0ABR9GBW7_9GAMM</name>
<dbReference type="Gene3D" id="1.10.260.40">
    <property type="entry name" value="lambda repressor-like DNA-binding domains"/>
    <property type="match status" value="1"/>
</dbReference>
<dbReference type="Pfam" id="PF07022">
    <property type="entry name" value="Phage_CI_repr"/>
    <property type="match status" value="1"/>
</dbReference>
<reference evidence="2 3" key="1">
    <citation type="submission" date="2020-09" db="EMBL/GenBank/DDBJ databases">
        <title>Dyella sp. 7MK23 isolated from forest soil.</title>
        <authorList>
            <person name="Fu J."/>
        </authorList>
    </citation>
    <scope>NUCLEOTIDE SEQUENCE [LARGE SCALE GENOMIC DNA]</scope>
    <source>
        <strain evidence="2 3">7MK23</strain>
    </source>
</reference>
<sequence length="138" mass="15689">MTKPIDTDGILRRMRQLYAAKNDSELALALGLSISAVSNWRQRNSPPFAICAHIACKNDISLDWLIFDIGTMKLGVPAKVQKDARHPGADVSVQRISEFVTWWSIHRSRDELIWLEQQIRRAVPEYGEWLVCPSDTEG</sequence>
<dbReference type="CDD" id="cd00093">
    <property type="entry name" value="HTH_XRE"/>
    <property type="match status" value="1"/>
</dbReference>
<gene>
    <name evidence="2" type="ORF">IGX34_14035</name>
</gene>
<accession>A0ABR9GBW7</accession>
<evidence type="ECO:0000313" key="3">
    <source>
        <dbReference type="Proteomes" id="UP000651010"/>
    </source>
</evidence>
<protein>
    <submittedName>
        <fullName evidence="2">Helix-turn-helix domain-containing protein</fullName>
    </submittedName>
</protein>
<proteinExistence type="predicted"/>
<keyword evidence="3" id="KW-1185">Reference proteome</keyword>
<dbReference type="RefSeq" id="WP_192556345.1">
    <property type="nucleotide sequence ID" value="NZ_JACZZA010000008.1"/>
</dbReference>
<dbReference type="Proteomes" id="UP000651010">
    <property type="component" value="Unassembled WGS sequence"/>
</dbReference>
<dbReference type="InterPro" id="IPR010982">
    <property type="entry name" value="Lambda_DNA-bd_dom_sf"/>
</dbReference>
<dbReference type="SUPFAM" id="SSF47413">
    <property type="entry name" value="lambda repressor-like DNA-binding domains"/>
    <property type="match status" value="1"/>
</dbReference>
<organism evidence="2 3">
    <name type="scientific">Dyella acidiphila</name>
    <dbReference type="NCBI Taxonomy" id="2775866"/>
    <lineage>
        <taxon>Bacteria</taxon>
        <taxon>Pseudomonadati</taxon>
        <taxon>Pseudomonadota</taxon>
        <taxon>Gammaproteobacteria</taxon>
        <taxon>Lysobacterales</taxon>
        <taxon>Rhodanobacteraceae</taxon>
        <taxon>Dyella</taxon>
    </lineage>
</organism>
<comment type="caution">
    <text evidence="2">The sequence shown here is derived from an EMBL/GenBank/DDBJ whole genome shotgun (WGS) entry which is preliminary data.</text>
</comment>
<dbReference type="InterPro" id="IPR001387">
    <property type="entry name" value="Cro/C1-type_HTH"/>
</dbReference>
<dbReference type="EMBL" id="JACZZA010000008">
    <property type="protein sequence ID" value="MBE1161499.1"/>
    <property type="molecule type" value="Genomic_DNA"/>
</dbReference>
<feature type="domain" description="Bacteriophage CI repressor N-terminal" evidence="1">
    <location>
        <begin position="10"/>
        <end position="72"/>
    </location>
</feature>
<evidence type="ECO:0000259" key="1">
    <source>
        <dbReference type="Pfam" id="PF07022"/>
    </source>
</evidence>
<dbReference type="InterPro" id="IPR010744">
    <property type="entry name" value="Phage_CI_N"/>
</dbReference>